<protein>
    <submittedName>
        <fullName evidence="1">Methyltransferase family protein</fullName>
    </submittedName>
</protein>
<dbReference type="Pfam" id="PF13578">
    <property type="entry name" value="Methyltransf_24"/>
    <property type="match status" value="1"/>
</dbReference>
<gene>
    <name evidence="1" type="ORF">EI77_02516</name>
</gene>
<dbReference type="EMBL" id="SOCA01000003">
    <property type="protein sequence ID" value="TDU71392.1"/>
    <property type="molecule type" value="Genomic_DNA"/>
</dbReference>
<evidence type="ECO:0000313" key="2">
    <source>
        <dbReference type="Proteomes" id="UP000295662"/>
    </source>
</evidence>
<accession>A0A4R7RZL7</accession>
<keyword evidence="1" id="KW-0808">Transferase</keyword>
<dbReference type="Proteomes" id="UP000295662">
    <property type="component" value="Unassembled WGS sequence"/>
</dbReference>
<name>A0A4R7RZL7_9BACT</name>
<proteinExistence type="predicted"/>
<reference evidence="1 2" key="1">
    <citation type="submission" date="2019-03" db="EMBL/GenBank/DDBJ databases">
        <title>Genomic Encyclopedia of Archaeal and Bacterial Type Strains, Phase II (KMG-II): from individual species to whole genera.</title>
        <authorList>
            <person name="Goeker M."/>
        </authorList>
    </citation>
    <scope>NUCLEOTIDE SEQUENCE [LARGE SCALE GENOMIC DNA]</scope>
    <source>
        <strain evidence="1 2">ATCC 25309</strain>
    </source>
</reference>
<dbReference type="SUPFAM" id="SSF53335">
    <property type="entry name" value="S-adenosyl-L-methionine-dependent methyltransferases"/>
    <property type="match status" value="1"/>
</dbReference>
<keyword evidence="2" id="KW-1185">Reference proteome</keyword>
<comment type="caution">
    <text evidence="1">The sequence shown here is derived from an EMBL/GenBank/DDBJ whole genome shotgun (WGS) entry which is preliminary data.</text>
</comment>
<keyword evidence="1" id="KW-0489">Methyltransferase</keyword>
<sequence>MLQKIGQRDMVAELGVNQGDFSQEILNISRPAVLHLVDIWGSERFHEGLFNEVQDKFKTEIERQAVRIHRKLSTEAASDFEDEYFDMIYIDTDHSYNTTRDELTAYSTKVKSDGIIAGHDYSMGNWIKAYRYGVIEAVHEFCIKYNWEILYLTADTLESQSFAIRRIVKD</sequence>
<dbReference type="AlphaFoldDB" id="A0A4R7RZL7"/>
<dbReference type="GO" id="GO:0008168">
    <property type="term" value="F:methyltransferase activity"/>
    <property type="evidence" value="ECO:0007669"/>
    <property type="project" value="UniProtKB-KW"/>
</dbReference>
<dbReference type="GO" id="GO:0032259">
    <property type="term" value="P:methylation"/>
    <property type="evidence" value="ECO:0007669"/>
    <property type="project" value="UniProtKB-KW"/>
</dbReference>
<organism evidence="1 2">
    <name type="scientific">Prosthecobacter fusiformis</name>
    <dbReference type="NCBI Taxonomy" id="48464"/>
    <lineage>
        <taxon>Bacteria</taxon>
        <taxon>Pseudomonadati</taxon>
        <taxon>Verrucomicrobiota</taxon>
        <taxon>Verrucomicrobiia</taxon>
        <taxon>Verrucomicrobiales</taxon>
        <taxon>Verrucomicrobiaceae</taxon>
        <taxon>Prosthecobacter</taxon>
    </lineage>
</organism>
<evidence type="ECO:0000313" key="1">
    <source>
        <dbReference type="EMBL" id="TDU71392.1"/>
    </source>
</evidence>
<dbReference type="Gene3D" id="3.40.50.150">
    <property type="entry name" value="Vaccinia Virus protein VP39"/>
    <property type="match status" value="1"/>
</dbReference>
<dbReference type="InterPro" id="IPR029063">
    <property type="entry name" value="SAM-dependent_MTases_sf"/>
</dbReference>